<proteinExistence type="predicted"/>
<name>A0AAU8V8L5_9FLAO</name>
<dbReference type="RefSeq" id="WP_078396978.1">
    <property type="nucleotide sequence ID" value="NZ_CP016375.1"/>
</dbReference>
<organism evidence="1 2">
    <name type="scientific">Elizabethkingia anophelis</name>
    <dbReference type="NCBI Taxonomy" id="1117645"/>
    <lineage>
        <taxon>Bacteria</taxon>
        <taxon>Pseudomonadati</taxon>
        <taxon>Bacteroidota</taxon>
        <taxon>Flavobacteriia</taxon>
        <taxon>Flavobacteriales</taxon>
        <taxon>Weeksellaceae</taxon>
        <taxon>Elizabethkingia</taxon>
    </lineage>
</organism>
<dbReference type="AlphaFoldDB" id="A0AAU8V8L5"/>
<geneLocation type="plasmid" evidence="1 2">
    <name>unnamed</name>
</geneLocation>
<accession>A0AAU8V8L5</accession>
<protein>
    <submittedName>
        <fullName evidence="1">Uncharacterized protein</fullName>
    </submittedName>
</protein>
<gene>
    <name evidence="1" type="ORF">BBD32_19310</name>
</gene>
<dbReference type="Proteomes" id="UP000190848">
    <property type="component" value="Plasmid unnamed"/>
</dbReference>
<sequence>MNKEKKKHKKNINRLNYIKCKFPNDIASYLETHCVISMTLGKQMENEKGLAWKRHNQQGTGGIYDLAEELTDEFENMFKDEPWEDKDYLEEIDFFLETKEMETKYN</sequence>
<reference evidence="1 2" key="1">
    <citation type="submission" date="2016-07" db="EMBL/GenBank/DDBJ databases">
        <title>Revisiting the taxonomy of the Elizabethkingia Genus using Whole-Genome Sequencing, Optical Mapping, and MALDI-TOF, along with proposal of three novel Elizabethkingia species: Elizabethkingia bruuniana sp. nov., Elizabethkingia ursingii sp. nov., and Elizabethkingia occulta sp. nov.</title>
        <authorList>
            <person name="Nicholson A.C."/>
        </authorList>
    </citation>
    <scope>NUCLEOTIDE SEQUENCE [LARGE SCALE GENOMIC DNA]</scope>
    <source>
        <strain evidence="1 2">F3201</strain>
        <plasmid evidence="1 2">unnamed</plasmid>
    </source>
</reference>
<evidence type="ECO:0000313" key="2">
    <source>
        <dbReference type="Proteomes" id="UP000190848"/>
    </source>
</evidence>
<evidence type="ECO:0000313" key="1">
    <source>
        <dbReference type="EMBL" id="AQX03694.1"/>
    </source>
</evidence>
<dbReference type="EMBL" id="CP016375">
    <property type="protein sequence ID" value="AQX03694.1"/>
    <property type="molecule type" value="Genomic_DNA"/>
</dbReference>
<keyword evidence="1" id="KW-0614">Plasmid</keyword>